<keyword evidence="1" id="KW-0378">Hydrolase</keyword>
<dbReference type="PANTHER" id="PTHR10000">
    <property type="entry name" value="PHOSPHOSERINE PHOSPHATASE"/>
    <property type="match status" value="1"/>
</dbReference>
<dbReference type="InterPro" id="IPR000150">
    <property type="entry name" value="Cof"/>
</dbReference>
<protein>
    <submittedName>
        <fullName evidence="1">Cof-type HAD-IIB family hydrolase</fullName>
    </submittedName>
</protein>
<dbReference type="InterPro" id="IPR023214">
    <property type="entry name" value="HAD_sf"/>
</dbReference>
<dbReference type="GO" id="GO:0016791">
    <property type="term" value="F:phosphatase activity"/>
    <property type="evidence" value="ECO:0007669"/>
    <property type="project" value="UniProtKB-ARBA"/>
</dbReference>
<sequence>MEYKFLVLDIDGTVTNSQKQVTKKTLEAVTALQKRGIPVAIASGRPIQGVTKVASVLRFQDFGSFVLPFNGARILNFKTMECVYAKNLPLHLPGRLVRDARENGVGIITYEQDRIIAGTEPDPYMQIEAGINQIPIVWREDFESYVKFPVPKCLLTGDPVDLEALEPMLAQKYCHEAQVFRSEPYFLEITPKNVDKAYCLKHLLEILGIKREEMVCCGDGFNDVSMIQFAGLGVAMANAQERVKEVADYITENDNDHDGIAEVIEKFF</sequence>
<reference evidence="1" key="2">
    <citation type="submission" date="2021-04" db="EMBL/GenBank/DDBJ databases">
        <authorList>
            <person name="Gilroy R."/>
        </authorList>
    </citation>
    <scope>NUCLEOTIDE SEQUENCE</scope>
    <source>
        <strain evidence="1">ChiBcec2-3848</strain>
    </source>
</reference>
<dbReference type="SFLD" id="SFLDG01144">
    <property type="entry name" value="C2.B.4:_PGP_Like"/>
    <property type="match status" value="1"/>
</dbReference>
<name>A0A9D2PNR0_9FIRM</name>
<dbReference type="Proteomes" id="UP000823886">
    <property type="component" value="Unassembled WGS sequence"/>
</dbReference>
<dbReference type="GO" id="GO:0000287">
    <property type="term" value="F:magnesium ion binding"/>
    <property type="evidence" value="ECO:0007669"/>
    <property type="project" value="TreeGrafter"/>
</dbReference>
<dbReference type="EMBL" id="DWVZ01000034">
    <property type="protein sequence ID" value="HJC62535.1"/>
    <property type="molecule type" value="Genomic_DNA"/>
</dbReference>
<dbReference type="SFLD" id="SFLDG01140">
    <property type="entry name" value="C2.B:_Phosphomannomutase_and_P"/>
    <property type="match status" value="1"/>
</dbReference>
<reference evidence="1" key="1">
    <citation type="journal article" date="2021" name="PeerJ">
        <title>Extensive microbial diversity within the chicken gut microbiome revealed by metagenomics and culture.</title>
        <authorList>
            <person name="Gilroy R."/>
            <person name="Ravi A."/>
            <person name="Getino M."/>
            <person name="Pursley I."/>
            <person name="Horton D.L."/>
            <person name="Alikhan N.F."/>
            <person name="Baker D."/>
            <person name="Gharbi K."/>
            <person name="Hall N."/>
            <person name="Watson M."/>
            <person name="Adriaenssens E.M."/>
            <person name="Foster-Nyarko E."/>
            <person name="Jarju S."/>
            <person name="Secka A."/>
            <person name="Antonio M."/>
            <person name="Oren A."/>
            <person name="Chaudhuri R.R."/>
            <person name="La Ragione R."/>
            <person name="Hildebrand F."/>
            <person name="Pallen M.J."/>
        </authorList>
    </citation>
    <scope>NUCLEOTIDE SEQUENCE</scope>
    <source>
        <strain evidence="1">ChiBcec2-3848</strain>
    </source>
</reference>
<dbReference type="NCBIfam" id="TIGR01484">
    <property type="entry name" value="HAD-SF-IIB"/>
    <property type="match status" value="1"/>
</dbReference>
<dbReference type="InterPro" id="IPR036412">
    <property type="entry name" value="HAD-like_sf"/>
</dbReference>
<dbReference type="InterPro" id="IPR006379">
    <property type="entry name" value="HAD-SF_hydro_IIB"/>
</dbReference>
<organism evidence="1 2">
    <name type="scientific">Candidatus Blautia merdavium</name>
    <dbReference type="NCBI Taxonomy" id="2838494"/>
    <lineage>
        <taxon>Bacteria</taxon>
        <taxon>Bacillati</taxon>
        <taxon>Bacillota</taxon>
        <taxon>Clostridia</taxon>
        <taxon>Lachnospirales</taxon>
        <taxon>Lachnospiraceae</taxon>
        <taxon>Blautia</taxon>
    </lineage>
</organism>
<dbReference type="AlphaFoldDB" id="A0A9D2PNR0"/>
<dbReference type="PANTHER" id="PTHR10000:SF8">
    <property type="entry name" value="HAD SUPERFAMILY HYDROLASE-LIKE, TYPE 3"/>
    <property type="match status" value="1"/>
</dbReference>
<dbReference type="NCBIfam" id="TIGR00099">
    <property type="entry name" value="Cof-subfamily"/>
    <property type="match status" value="1"/>
</dbReference>
<accession>A0A9D2PNR0</accession>
<dbReference type="Pfam" id="PF08282">
    <property type="entry name" value="Hydrolase_3"/>
    <property type="match status" value="1"/>
</dbReference>
<comment type="caution">
    <text evidence="1">The sequence shown here is derived from an EMBL/GenBank/DDBJ whole genome shotgun (WGS) entry which is preliminary data.</text>
</comment>
<evidence type="ECO:0000313" key="1">
    <source>
        <dbReference type="EMBL" id="HJC62535.1"/>
    </source>
</evidence>
<dbReference type="GO" id="GO:0005829">
    <property type="term" value="C:cytosol"/>
    <property type="evidence" value="ECO:0007669"/>
    <property type="project" value="TreeGrafter"/>
</dbReference>
<dbReference type="Gene3D" id="3.30.1240.10">
    <property type="match status" value="1"/>
</dbReference>
<dbReference type="CDD" id="cd07516">
    <property type="entry name" value="HAD_Pase"/>
    <property type="match status" value="1"/>
</dbReference>
<evidence type="ECO:0000313" key="2">
    <source>
        <dbReference type="Proteomes" id="UP000823886"/>
    </source>
</evidence>
<proteinExistence type="predicted"/>
<gene>
    <name evidence="1" type="ORF">H9753_02795</name>
</gene>
<dbReference type="SUPFAM" id="SSF56784">
    <property type="entry name" value="HAD-like"/>
    <property type="match status" value="1"/>
</dbReference>
<dbReference type="SFLD" id="SFLDS00003">
    <property type="entry name" value="Haloacid_Dehalogenase"/>
    <property type="match status" value="1"/>
</dbReference>
<dbReference type="PROSITE" id="PS01229">
    <property type="entry name" value="COF_2"/>
    <property type="match status" value="1"/>
</dbReference>
<dbReference type="Gene3D" id="3.40.50.1000">
    <property type="entry name" value="HAD superfamily/HAD-like"/>
    <property type="match status" value="1"/>
</dbReference>